<dbReference type="Proteomes" id="UP000554235">
    <property type="component" value="Unassembled WGS sequence"/>
</dbReference>
<dbReference type="AlphaFoldDB" id="A0A8H4P9Z0"/>
<accession>A0A8H4P9Z0</accession>
<name>A0A8H4P9Z0_9HYPO</name>
<evidence type="ECO:0000313" key="2">
    <source>
        <dbReference type="EMBL" id="KAF4461626.1"/>
    </source>
</evidence>
<comment type="caution">
    <text evidence="2">The sequence shown here is derived from an EMBL/GenBank/DDBJ whole genome shotgun (WGS) entry which is preliminary data.</text>
</comment>
<evidence type="ECO:0000256" key="1">
    <source>
        <dbReference type="SAM" id="MobiDB-lite"/>
    </source>
</evidence>
<feature type="region of interest" description="Disordered" evidence="1">
    <location>
        <begin position="146"/>
        <end position="193"/>
    </location>
</feature>
<evidence type="ECO:0000313" key="3">
    <source>
        <dbReference type="Proteomes" id="UP000554235"/>
    </source>
</evidence>
<protein>
    <submittedName>
        <fullName evidence="2">Uncharacterized protein</fullName>
    </submittedName>
</protein>
<dbReference type="OrthoDB" id="3499148at2759"/>
<feature type="region of interest" description="Disordered" evidence="1">
    <location>
        <begin position="108"/>
        <end position="131"/>
    </location>
</feature>
<proteinExistence type="predicted"/>
<dbReference type="EMBL" id="JAADYS010001681">
    <property type="protein sequence ID" value="KAF4461626.1"/>
    <property type="molecule type" value="Genomic_DNA"/>
</dbReference>
<sequence length="422" mass="46953">MSELENLFFRFLKSEWKSPRLPYRYRQSYNTALSASDSDTARIFLDHSFQAWAAYVILKPNTTHSAGQAAKHGYFSQLDSKTIEEKAELAKRIARYAPHPTVADNIRKMEKNATTTSTARDSQTDSRETTCEYAASLPHASDYYQADPEEYNRHPPAQSDSHAMSDAAIPPRKRRRTGNPTEAYRYLVPPSNTDVPLLADSQTNYHTSQTGVGANDTEQDITIGADVEGLKVFPEYLRNAIKRDGAGDDRTAAVSMNFPLDLVADVDCIMTLEVLPNKVERIGMLLFNAHLETIGKTRELVLQGGTTAVVDRLKGSLPTAISEVLGDTIAAAIRSAPYRKLEVLDLGVDSATGCVQIDIQCEVQRQGPGHVTTEVLKFLPSPFRNRLDQFNSGVHPRYFLLLPFDPLPRVALLLDPLDIGRW</sequence>
<gene>
    <name evidence="2" type="ORF">FALBO_11569</name>
</gene>
<reference evidence="2 3" key="1">
    <citation type="submission" date="2020-01" db="EMBL/GenBank/DDBJ databases">
        <title>Identification and distribution of gene clusters putatively required for synthesis of sphingolipid metabolism inhibitors in phylogenetically diverse species of the filamentous fungus Fusarium.</title>
        <authorList>
            <person name="Kim H.-S."/>
            <person name="Busman M."/>
            <person name="Brown D.W."/>
            <person name="Divon H."/>
            <person name="Uhlig S."/>
            <person name="Proctor R.H."/>
        </authorList>
    </citation>
    <scope>NUCLEOTIDE SEQUENCE [LARGE SCALE GENOMIC DNA]</scope>
    <source>
        <strain evidence="2 3">NRRL 20459</strain>
    </source>
</reference>
<keyword evidence="3" id="KW-1185">Reference proteome</keyword>
<organism evidence="2 3">
    <name type="scientific">Fusarium albosuccineum</name>
    <dbReference type="NCBI Taxonomy" id="1237068"/>
    <lineage>
        <taxon>Eukaryota</taxon>
        <taxon>Fungi</taxon>
        <taxon>Dikarya</taxon>
        <taxon>Ascomycota</taxon>
        <taxon>Pezizomycotina</taxon>
        <taxon>Sordariomycetes</taxon>
        <taxon>Hypocreomycetidae</taxon>
        <taxon>Hypocreales</taxon>
        <taxon>Nectriaceae</taxon>
        <taxon>Fusarium</taxon>
        <taxon>Fusarium decemcellulare species complex</taxon>
    </lineage>
</organism>
<feature type="compositionally biased region" description="Polar residues" evidence="1">
    <location>
        <begin position="112"/>
        <end position="121"/>
    </location>
</feature>